<evidence type="ECO:0000313" key="3">
    <source>
        <dbReference type="Proteomes" id="UP000250266"/>
    </source>
</evidence>
<dbReference type="AlphaFoldDB" id="A0A8E2DZY3"/>
<dbReference type="OrthoDB" id="5148997at2759"/>
<evidence type="ECO:0000313" key="2">
    <source>
        <dbReference type="EMBL" id="OCK74796.1"/>
    </source>
</evidence>
<reference evidence="2 3" key="1">
    <citation type="journal article" date="2016" name="Nat. Commun.">
        <title>Ectomycorrhizal ecology is imprinted in the genome of the dominant symbiotic fungus Cenococcum geophilum.</title>
        <authorList>
            <consortium name="DOE Joint Genome Institute"/>
            <person name="Peter M."/>
            <person name="Kohler A."/>
            <person name="Ohm R.A."/>
            <person name="Kuo A."/>
            <person name="Krutzmann J."/>
            <person name="Morin E."/>
            <person name="Arend M."/>
            <person name="Barry K.W."/>
            <person name="Binder M."/>
            <person name="Choi C."/>
            <person name="Clum A."/>
            <person name="Copeland A."/>
            <person name="Grisel N."/>
            <person name="Haridas S."/>
            <person name="Kipfer T."/>
            <person name="LaButti K."/>
            <person name="Lindquist E."/>
            <person name="Lipzen A."/>
            <person name="Maire R."/>
            <person name="Meier B."/>
            <person name="Mihaltcheva S."/>
            <person name="Molinier V."/>
            <person name="Murat C."/>
            <person name="Poggeler S."/>
            <person name="Quandt C.A."/>
            <person name="Sperisen C."/>
            <person name="Tritt A."/>
            <person name="Tisserant E."/>
            <person name="Crous P.W."/>
            <person name="Henrissat B."/>
            <person name="Nehls U."/>
            <person name="Egli S."/>
            <person name="Spatafora J.W."/>
            <person name="Grigoriev I.V."/>
            <person name="Martin F.M."/>
        </authorList>
    </citation>
    <scope>NUCLEOTIDE SEQUENCE [LARGE SCALE GENOMIC DNA]</scope>
    <source>
        <strain evidence="2 3">CBS 459.81</strain>
    </source>
</reference>
<keyword evidence="3" id="KW-1185">Reference proteome</keyword>
<feature type="non-terminal residue" evidence="2">
    <location>
        <position position="1"/>
    </location>
</feature>
<protein>
    <submittedName>
        <fullName evidence="2">Uncharacterized protein</fullName>
    </submittedName>
</protein>
<proteinExistence type="predicted"/>
<gene>
    <name evidence="2" type="ORF">K432DRAFT_386604</name>
</gene>
<dbReference type="EMBL" id="KV745411">
    <property type="protein sequence ID" value="OCK74796.1"/>
    <property type="molecule type" value="Genomic_DNA"/>
</dbReference>
<accession>A0A8E2DZY3</accession>
<dbReference type="InterPro" id="IPR010998">
    <property type="entry name" value="Integrase_recombinase_N"/>
</dbReference>
<organism evidence="2 3">
    <name type="scientific">Lepidopterella palustris CBS 459.81</name>
    <dbReference type="NCBI Taxonomy" id="1314670"/>
    <lineage>
        <taxon>Eukaryota</taxon>
        <taxon>Fungi</taxon>
        <taxon>Dikarya</taxon>
        <taxon>Ascomycota</taxon>
        <taxon>Pezizomycotina</taxon>
        <taxon>Dothideomycetes</taxon>
        <taxon>Pleosporomycetidae</taxon>
        <taxon>Mytilinidiales</taxon>
        <taxon>Argynnaceae</taxon>
        <taxon>Lepidopterella</taxon>
    </lineage>
</organism>
<name>A0A8E2DZY3_9PEZI</name>
<evidence type="ECO:0000256" key="1">
    <source>
        <dbReference type="ARBA" id="ARBA00023125"/>
    </source>
</evidence>
<keyword evidence="1" id="KW-0238">DNA-binding</keyword>
<sequence length="120" mass="13573">MAASISSPNRIKINVSNNAELRANAQSVLASTRAARPKNTTLAYEPKQREFKAFCQRKQYHDADTVTEDKLLLFLVEEVPGRPLKAKSRKAVDDVPHEETRLSWRSVRGYVTAVTDLYRA</sequence>
<dbReference type="Proteomes" id="UP000250266">
    <property type="component" value="Unassembled WGS sequence"/>
</dbReference>
<dbReference type="Gene3D" id="1.10.150.130">
    <property type="match status" value="1"/>
</dbReference>
<dbReference type="GO" id="GO:0003677">
    <property type="term" value="F:DNA binding"/>
    <property type="evidence" value="ECO:0007669"/>
    <property type="project" value="UniProtKB-KW"/>
</dbReference>